<evidence type="ECO:0000313" key="2">
    <source>
        <dbReference type="Proteomes" id="UP001222027"/>
    </source>
</evidence>
<keyword evidence="2" id="KW-1185">Reference proteome</keyword>
<dbReference type="EMBL" id="JAQQAF010000002">
    <property type="protein sequence ID" value="KAJ8506554.1"/>
    <property type="molecule type" value="Genomic_DNA"/>
</dbReference>
<protein>
    <submittedName>
        <fullName evidence="1">Uncharacterized protein</fullName>
    </submittedName>
</protein>
<sequence>MWELAAVLNFLHLPGFGNDLSSGSIIRVYLLGIQPGLQYSAASEDWSLMGTYQLLHPMERISRHVTLGPSPHMLIFKALCSIRVEV</sequence>
<accession>A0AAV8RU57</accession>
<evidence type="ECO:0000313" key="1">
    <source>
        <dbReference type="EMBL" id="KAJ8506554.1"/>
    </source>
</evidence>
<gene>
    <name evidence="1" type="ORF">OPV22_007440</name>
</gene>
<reference evidence="1 2" key="1">
    <citation type="submission" date="2022-12" db="EMBL/GenBank/DDBJ databases">
        <title>Chromosome-scale assembly of the Ensete ventricosum genome.</title>
        <authorList>
            <person name="Dussert Y."/>
            <person name="Stocks J."/>
            <person name="Wendawek A."/>
            <person name="Woldeyes F."/>
            <person name="Nichols R.A."/>
            <person name="Borrell J.S."/>
        </authorList>
    </citation>
    <scope>NUCLEOTIDE SEQUENCE [LARGE SCALE GENOMIC DNA]</scope>
    <source>
        <strain evidence="2">cv. Maze</strain>
        <tissue evidence="1">Seeds</tissue>
    </source>
</reference>
<comment type="caution">
    <text evidence="1">The sequence shown here is derived from an EMBL/GenBank/DDBJ whole genome shotgun (WGS) entry which is preliminary data.</text>
</comment>
<dbReference type="AlphaFoldDB" id="A0AAV8RU57"/>
<name>A0AAV8RU57_ENSVE</name>
<proteinExistence type="predicted"/>
<dbReference type="Proteomes" id="UP001222027">
    <property type="component" value="Unassembled WGS sequence"/>
</dbReference>
<organism evidence="1 2">
    <name type="scientific">Ensete ventricosum</name>
    <name type="common">Abyssinian banana</name>
    <name type="synonym">Musa ensete</name>
    <dbReference type="NCBI Taxonomy" id="4639"/>
    <lineage>
        <taxon>Eukaryota</taxon>
        <taxon>Viridiplantae</taxon>
        <taxon>Streptophyta</taxon>
        <taxon>Embryophyta</taxon>
        <taxon>Tracheophyta</taxon>
        <taxon>Spermatophyta</taxon>
        <taxon>Magnoliopsida</taxon>
        <taxon>Liliopsida</taxon>
        <taxon>Zingiberales</taxon>
        <taxon>Musaceae</taxon>
        <taxon>Ensete</taxon>
    </lineage>
</organism>